<evidence type="ECO:0000313" key="4">
    <source>
        <dbReference type="Proteomes" id="UP000464178"/>
    </source>
</evidence>
<keyword evidence="2" id="KW-1133">Transmembrane helix</keyword>
<evidence type="ECO:0000256" key="2">
    <source>
        <dbReference type="SAM" id="Phobius"/>
    </source>
</evidence>
<keyword evidence="2" id="KW-0812">Transmembrane</keyword>
<feature type="compositionally biased region" description="Pro residues" evidence="1">
    <location>
        <begin position="117"/>
        <end position="139"/>
    </location>
</feature>
<keyword evidence="4" id="KW-1185">Reference proteome</keyword>
<feature type="region of interest" description="Disordered" evidence="1">
    <location>
        <begin position="34"/>
        <end position="53"/>
    </location>
</feature>
<organism evidence="3 4">
    <name type="scientific">Gemmata massiliana</name>
    <dbReference type="NCBI Taxonomy" id="1210884"/>
    <lineage>
        <taxon>Bacteria</taxon>
        <taxon>Pseudomonadati</taxon>
        <taxon>Planctomycetota</taxon>
        <taxon>Planctomycetia</taxon>
        <taxon>Gemmatales</taxon>
        <taxon>Gemmataceae</taxon>
        <taxon>Gemmata</taxon>
    </lineage>
</organism>
<feature type="region of interest" description="Disordered" evidence="1">
    <location>
        <begin position="88"/>
        <end position="139"/>
    </location>
</feature>
<keyword evidence="2" id="KW-0472">Membrane</keyword>
<sequence>MATAPSPNDLTRQQLDELDALLQKMLMVPLAPAEAPVSPPMTQPPLPPSWRVDAPASVPAPSLAHLAVNEPPATLKFEAPVAPTPIAKAPAPVPTPAAPPQPAPTPAPMVKVTPAPTKAPTPKPTPAPQPKAPPLPAPPTALTPVPAAPPVPFVFLPLVALNGLFDSICGMFGPLGRLFRSGFIKNLLGFAGLGLIVYTVIHVAQIQGWVSLPVVLPWPK</sequence>
<evidence type="ECO:0000313" key="3">
    <source>
        <dbReference type="EMBL" id="VTR90883.1"/>
    </source>
</evidence>
<evidence type="ECO:0000256" key="1">
    <source>
        <dbReference type="SAM" id="MobiDB-lite"/>
    </source>
</evidence>
<feature type="compositionally biased region" description="Pro residues" evidence="1">
    <location>
        <begin position="91"/>
        <end position="107"/>
    </location>
</feature>
<gene>
    <name evidence="3" type="ORF">SOIL9_68310</name>
</gene>
<accession>A0A6P2CPP9</accession>
<feature type="transmembrane region" description="Helical" evidence="2">
    <location>
        <begin position="187"/>
        <end position="210"/>
    </location>
</feature>
<reference evidence="3 4" key="1">
    <citation type="submission" date="2019-05" db="EMBL/GenBank/DDBJ databases">
        <authorList>
            <consortium name="Science for Life Laboratories"/>
        </authorList>
    </citation>
    <scope>NUCLEOTIDE SEQUENCE [LARGE SCALE GENOMIC DNA]</scope>
    <source>
        <strain evidence="3">Soil9</strain>
    </source>
</reference>
<proteinExistence type="predicted"/>
<name>A0A6P2CPP9_9BACT</name>
<dbReference type="KEGG" id="gms:SOIL9_68310"/>
<dbReference type="EMBL" id="LR593886">
    <property type="protein sequence ID" value="VTR90883.1"/>
    <property type="molecule type" value="Genomic_DNA"/>
</dbReference>
<protein>
    <submittedName>
        <fullName evidence="3">Uncharacterized protein</fullName>
    </submittedName>
</protein>
<dbReference type="Proteomes" id="UP000464178">
    <property type="component" value="Chromosome"/>
</dbReference>
<feature type="transmembrane region" description="Helical" evidence="2">
    <location>
        <begin position="153"/>
        <end position="175"/>
    </location>
</feature>
<dbReference type="RefSeq" id="WP_162665765.1">
    <property type="nucleotide sequence ID" value="NZ_LR593886.1"/>
</dbReference>
<dbReference type="AlphaFoldDB" id="A0A6P2CPP9"/>
<feature type="compositionally biased region" description="Pro residues" evidence="1">
    <location>
        <begin position="37"/>
        <end position="48"/>
    </location>
</feature>